<dbReference type="SMART" id="SM00849">
    <property type="entry name" value="Lactamase_B"/>
    <property type="match status" value="1"/>
</dbReference>
<organism evidence="3 4">
    <name type="scientific">Actinomycetospora aurantiaca</name>
    <dbReference type="NCBI Taxonomy" id="3129233"/>
    <lineage>
        <taxon>Bacteria</taxon>
        <taxon>Bacillati</taxon>
        <taxon>Actinomycetota</taxon>
        <taxon>Actinomycetes</taxon>
        <taxon>Pseudonocardiales</taxon>
        <taxon>Pseudonocardiaceae</taxon>
        <taxon>Actinomycetospora</taxon>
    </lineage>
</organism>
<dbReference type="InterPro" id="IPR050855">
    <property type="entry name" value="NDM-1-like"/>
</dbReference>
<accession>A0ABU8MSQ5</accession>
<dbReference type="InterPro" id="IPR036866">
    <property type="entry name" value="RibonucZ/Hydroxyglut_hydro"/>
</dbReference>
<evidence type="ECO:0000313" key="4">
    <source>
        <dbReference type="Proteomes" id="UP001385809"/>
    </source>
</evidence>
<evidence type="ECO:0000313" key="3">
    <source>
        <dbReference type="EMBL" id="MEJ2869931.1"/>
    </source>
</evidence>
<dbReference type="Pfam" id="PF00753">
    <property type="entry name" value="Lactamase_B"/>
    <property type="match status" value="1"/>
</dbReference>
<protein>
    <submittedName>
        <fullName evidence="3">MBL fold metallo-hydrolase</fullName>
    </submittedName>
</protein>
<evidence type="ECO:0000259" key="2">
    <source>
        <dbReference type="SMART" id="SM00849"/>
    </source>
</evidence>
<dbReference type="EMBL" id="JBBEGN010000010">
    <property type="protein sequence ID" value="MEJ2869931.1"/>
    <property type="molecule type" value="Genomic_DNA"/>
</dbReference>
<dbReference type="Proteomes" id="UP001385809">
    <property type="component" value="Unassembled WGS sequence"/>
</dbReference>
<name>A0ABU8MSQ5_9PSEU</name>
<dbReference type="SUPFAM" id="SSF56281">
    <property type="entry name" value="Metallo-hydrolase/oxidoreductase"/>
    <property type="match status" value="1"/>
</dbReference>
<dbReference type="PANTHER" id="PTHR42951:SF4">
    <property type="entry name" value="ACYL-COENZYME A THIOESTERASE MBLAC2"/>
    <property type="match status" value="1"/>
</dbReference>
<feature type="region of interest" description="Disordered" evidence="1">
    <location>
        <begin position="134"/>
        <end position="156"/>
    </location>
</feature>
<reference evidence="3 4" key="1">
    <citation type="submission" date="2024-03" db="EMBL/GenBank/DDBJ databases">
        <title>Actinomycetospora sp. OC33-EN08, a novel actinomycete isolated from wild orchid (Aerides multiflora).</title>
        <authorList>
            <person name="Suriyachadkun C."/>
        </authorList>
    </citation>
    <scope>NUCLEOTIDE SEQUENCE [LARGE SCALE GENOMIC DNA]</scope>
    <source>
        <strain evidence="3 4">OC33-EN08</strain>
    </source>
</reference>
<comment type="caution">
    <text evidence="3">The sequence shown here is derived from an EMBL/GenBank/DDBJ whole genome shotgun (WGS) entry which is preliminary data.</text>
</comment>
<sequence length="291" mass="31171">MSPGWFHVRPVARGVWLLAEPSHVNSWLVAGDDRAVLVDSGLGIVPIRPVVETLCALPVDVVNTHRHLDHVGGNGEFPRVSAFPSATTTGVDRAERASYLSWMREVLAAAAAYRPLDDRYFHLLSADSDPRPLPDGIERWVDPGPPSGPEPSPLRDGDVVELGGRTLTVLHTPGHSPDSICLLDDRDGVLFAGDTVNTGPVYAQAAECDLAAFARSTARLAALASDVSLVAMAHFGRGVAEPAYLHEIASAFHRLASGDPTVSYRPARDCEGDEVREAVFDACSVYLPVVE</sequence>
<gene>
    <name evidence="3" type="ORF">WCD74_19335</name>
</gene>
<feature type="compositionally biased region" description="Pro residues" evidence="1">
    <location>
        <begin position="143"/>
        <end position="152"/>
    </location>
</feature>
<dbReference type="InterPro" id="IPR001279">
    <property type="entry name" value="Metallo-B-lactamas"/>
</dbReference>
<dbReference type="Gene3D" id="3.60.15.10">
    <property type="entry name" value="Ribonuclease Z/Hydroxyacylglutathione hydrolase-like"/>
    <property type="match status" value="1"/>
</dbReference>
<keyword evidence="4" id="KW-1185">Reference proteome</keyword>
<proteinExistence type="predicted"/>
<dbReference type="RefSeq" id="WP_337696508.1">
    <property type="nucleotide sequence ID" value="NZ_JBBEGN010000010.1"/>
</dbReference>
<dbReference type="PANTHER" id="PTHR42951">
    <property type="entry name" value="METALLO-BETA-LACTAMASE DOMAIN-CONTAINING"/>
    <property type="match status" value="1"/>
</dbReference>
<evidence type="ECO:0000256" key="1">
    <source>
        <dbReference type="SAM" id="MobiDB-lite"/>
    </source>
</evidence>
<feature type="domain" description="Metallo-beta-lactamase" evidence="2">
    <location>
        <begin position="23"/>
        <end position="234"/>
    </location>
</feature>